<comment type="caution">
    <text evidence="1">The sequence shown here is derived from an EMBL/GenBank/DDBJ whole genome shotgun (WGS) entry which is preliminary data.</text>
</comment>
<name>A0ACB9NQF5_9MYRT</name>
<dbReference type="EMBL" id="CM042886">
    <property type="protein sequence ID" value="KAI4338785.1"/>
    <property type="molecule type" value="Genomic_DNA"/>
</dbReference>
<reference evidence="2" key="1">
    <citation type="journal article" date="2023" name="Front. Plant Sci.">
        <title>Chromosomal-level genome assembly of Melastoma candidum provides insights into trichome evolution.</title>
        <authorList>
            <person name="Zhong Y."/>
            <person name="Wu W."/>
            <person name="Sun C."/>
            <person name="Zou P."/>
            <person name="Liu Y."/>
            <person name="Dai S."/>
            <person name="Zhou R."/>
        </authorList>
    </citation>
    <scope>NUCLEOTIDE SEQUENCE [LARGE SCALE GENOMIC DNA]</scope>
</reference>
<evidence type="ECO:0000313" key="2">
    <source>
        <dbReference type="Proteomes" id="UP001057402"/>
    </source>
</evidence>
<evidence type="ECO:0000313" key="1">
    <source>
        <dbReference type="EMBL" id="KAI4338785.1"/>
    </source>
</evidence>
<keyword evidence="2" id="KW-1185">Reference proteome</keyword>
<protein>
    <submittedName>
        <fullName evidence="1">Uncharacterized protein</fullName>
    </submittedName>
</protein>
<dbReference type="Proteomes" id="UP001057402">
    <property type="component" value="Chromosome 7"/>
</dbReference>
<proteinExistence type="predicted"/>
<gene>
    <name evidence="1" type="ORF">MLD38_023798</name>
</gene>
<sequence length="103" mass="11238">MCCVLPRVSAKNKTVRAWPKANNILWRWSGLLQNPSDSCCNGLRSLQANTPTVEDRRKAYQCFKDQVASLLPGSDAAARALPGKCGIRVDIPVSGDFDCSTIN</sequence>
<organism evidence="1 2">
    <name type="scientific">Melastoma candidum</name>
    <dbReference type="NCBI Taxonomy" id="119954"/>
    <lineage>
        <taxon>Eukaryota</taxon>
        <taxon>Viridiplantae</taxon>
        <taxon>Streptophyta</taxon>
        <taxon>Embryophyta</taxon>
        <taxon>Tracheophyta</taxon>
        <taxon>Spermatophyta</taxon>
        <taxon>Magnoliopsida</taxon>
        <taxon>eudicotyledons</taxon>
        <taxon>Gunneridae</taxon>
        <taxon>Pentapetalae</taxon>
        <taxon>rosids</taxon>
        <taxon>malvids</taxon>
        <taxon>Myrtales</taxon>
        <taxon>Melastomataceae</taxon>
        <taxon>Melastomatoideae</taxon>
        <taxon>Melastomateae</taxon>
        <taxon>Melastoma</taxon>
    </lineage>
</organism>
<accession>A0ACB9NQF5</accession>